<dbReference type="GO" id="GO:0003723">
    <property type="term" value="F:RNA binding"/>
    <property type="evidence" value="ECO:0007669"/>
    <property type="project" value="UniProtKB-UniRule"/>
</dbReference>
<evidence type="ECO:0000256" key="5">
    <source>
        <dbReference type="ARBA" id="ARBA00023015"/>
    </source>
</evidence>
<proteinExistence type="inferred from homology"/>
<dbReference type="HAMAP" id="MF_01219">
    <property type="entry name" value="PyrR"/>
    <property type="match status" value="1"/>
</dbReference>
<reference evidence="12 13" key="1">
    <citation type="submission" date="2016-10" db="EMBL/GenBank/DDBJ databases">
        <authorList>
            <person name="de Groot N.N."/>
        </authorList>
    </citation>
    <scope>NUCLEOTIDE SEQUENCE [LARGE SCALE GENOMIC DNA]</scope>
    <source>
        <strain evidence="12 13">DSM 45514</strain>
    </source>
</reference>
<keyword evidence="5 10" id="KW-0805">Transcription regulation</keyword>
<evidence type="ECO:0000256" key="7">
    <source>
        <dbReference type="ARBA" id="ARBA00053556"/>
    </source>
</evidence>
<keyword evidence="13" id="KW-1185">Reference proteome</keyword>
<dbReference type="RefSeq" id="WP_091565617.1">
    <property type="nucleotide sequence ID" value="NZ_FMZA01000001.1"/>
</dbReference>
<keyword evidence="4 10" id="KW-0808">Transferase</keyword>
<comment type="function">
    <text evidence="7 10">Regulates transcriptional attenuation of the pyrimidine nucleotide (pyr) operon by binding in a uridine-dependent manner to specific sites on pyr mRNA. This disrupts an antiterminator hairpin in the RNA and favors formation of a downstream transcription terminator, leading to a reduced expression of downstream genes.</text>
</comment>
<dbReference type="Proteomes" id="UP000199387">
    <property type="component" value="Unassembled WGS sequence"/>
</dbReference>
<sequence>MAPNKTILDEAAVRRALTRIAHEILERNKGVDNCVLVGIRTRGIYLARRLADRINRIEGVQVPVGELDITLYRDDLTEKTEQPEVRDSDLPVEIHGKTVVLVDDVLFTGRTVRAAMDALIDRGRPHMIQLAVLVDRGHRELPIRPDYVGKNIPTSKDEIVRVEVSEHDQRDEVSIGRK</sequence>
<evidence type="ECO:0000256" key="10">
    <source>
        <dbReference type="HAMAP-Rule" id="MF_01219"/>
    </source>
</evidence>
<accession>A0A1G6HS38</accession>
<evidence type="ECO:0000256" key="9">
    <source>
        <dbReference type="ARBA" id="ARBA00063792"/>
    </source>
</evidence>
<keyword evidence="10" id="KW-0694">RNA-binding</keyword>
<dbReference type="SUPFAM" id="SSF53271">
    <property type="entry name" value="PRTase-like"/>
    <property type="match status" value="1"/>
</dbReference>
<dbReference type="NCBIfam" id="NF003548">
    <property type="entry name" value="PRK05205.1-4"/>
    <property type="match status" value="1"/>
</dbReference>
<comment type="function">
    <text evidence="8 10">Also displays a weak uracil phosphoribosyltransferase activity which is not physiologically significant.</text>
</comment>
<comment type="catalytic activity">
    <reaction evidence="10">
        <text>UMP + diphosphate = 5-phospho-alpha-D-ribose 1-diphosphate + uracil</text>
        <dbReference type="Rhea" id="RHEA:13017"/>
        <dbReference type="ChEBI" id="CHEBI:17568"/>
        <dbReference type="ChEBI" id="CHEBI:33019"/>
        <dbReference type="ChEBI" id="CHEBI:57865"/>
        <dbReference type="ChEBI" id="CHEBI:58017"/>
        <dbReference type="EC" id="2.4.2.9"/>
    </reaction>
</comment>
<dbReference type="OrthoDB" id="9802227at2"/>
<dbReference type="NCBIfam" id="NF003545">
    <property type="entry name" value="PRK05205.1-1"/>
    <property type="match status" value="1"/>
</dbReference>
<keyword evidence="2 10" id="KW-0806">Transcription termination</keyword>
<dbReference type="GO" id="GO:0006353">
    <property type="term" value="P:DNA-templated transcription termination"/>
    <property type="evidence" value="ECO:0007669"/>
    <property type="project" value="UniProtKB-UniRule"/>
</dbReference>
<evidence type="ECO:0000256" key="3">
    <source>
        <dbReference type="ARBA" id="ARBA00022676"/>
    </source>
</evidence>
<dbReference type="InterPro" id="IPR000836">
    <property type="entry name" value="PRTase_dom"/>
</dbReference>
<feature type="domain" description="Phosphoribosyltransferase" evidence="11">
    <location>
        <begin position="5"/>
        <end position="164"/>
    </location>
</feature>
<dbReference type="STRING" id="1236220.SAMN04488112_101205"/>
<dbReference type="Pfam" id="PF00156">
    <property type="entry name" value="Pribosyltran"/>
    <property type="match status" value="1"/>
</dbReference>
<dbReference type="InterPro" id="IPR050137">
    <property type="entry name" value="PyrR_bifunctional"/>
</dbReference>
<dbReference type="FunFam" id="3.40.50.2020:FF:000020">
    <property type="entry name" value="Bifunctional protein PyrR"/>
    <property type="match status" value="1"/>
</dbReference>
<evidence type="ECO:0000259" key="11">
    <source>
        <dbReference type="Pfam" id="PF00156"/>
    </source>
</evidence>
<feature type="short sequence motif" description="PRPP-binding" evidence="10">
    <location>
        <begin position="99"/>
        <end position="111"/>
    </location>
</feature>
<keyword evidence="3 10" id="KW-0328">Glycosyltransferase</keyword>
<dbReference type="GO" id="GO:0004845">
    <property type="term" value="F:uracil phosphoribosyltransferase activity"/>
    <property type="evidence" value="ECO:0007669"/>
    <property type="project" value="UniProtKB-UniRule"/>
</dbReference>
<evidence type="ECO:0000313" key="12">
    <source>
        <dbReference type="EMBL" id="SDB97041.1"/>
    </source>
</evidence>
<dbReference type="NCBIfam" id="NF003549">
    <property type="entry name" value="PRK05205.1-5"/>
    <property type="match status" value="1"/>
</dbReference>
<keyword evidence="6 10" id="KW-0804">Transcription</keyword>
<evidence type="ECO:0000256" key="6">
    <source>
        <dbReference type="ARBA" id="ARBA00023163"/>
    </source>
</evidence>
<evidence type="ECO:0000256" key="2">
    <source>
        <dbReference type="ARBA" id="ARBA00022472"/>
    </source>
</evidence>
<organism evidence="12 13">
    <name type="scientific">Melghirimyces thermohalophilus</name>
    <dbReference type="NCBI Taxonomy" id="1236220"/>
    <lineage>
        <taxon>Bacteria</taxon>
        <taxon>Bacillati</taxon>
        <taxon>Bacillota</taxon>
        <taxon>Bacilli</taxon>
        <taxon>Bacillales</taxon>
        <taxon>Thermoactinomycetaceae</taxon>
        <taxon>Melghirimyces</taxon>
    </lineage>
</organism>
<dbReference type="InterPro" id="IPR023050">
    <property type="entry name" value="PyrR"/>
</dbReference>
<comment type="subunit">
    <text evidence="9 10">Homodimer and homohexamer; in equilibrium.</text>
</comment>
<dbReference type="EMBL" id="FMZA01000001">
    <property type="protein sequence ID" value="SDB97041.1"/>
    <property type="molecule type" value="Genomic_DNA"/>
</dbReference>
<dbReference type="PANTHER" id="PTHR11608">
    <property type="entry name" value="BIFUNCTIONAL PROTEIN PYRR"/>
    <property type="match status" value="1"/>
</dbReference>
<evidence type="ECO:0000256" key="8">
    <source>
        <dbReference type="ARBA" id="ARBA00056018"/>
    </source>
</evidence>
<dbReference type="AlphaFoldDB" id="A0A1G6HS38"/>
<dbReference type="CDD" id="cd06223">
    <property type="entry name" value="PRTases_typeI"/>
    <property type="match status" value="1"/>
</dbReference>
<evidence type="ECO:0000256" key="1">
    <source>
        <dbReference type="ARBA" id="ARBA00005565"/>
    </source>
</evidence>
<comment type="similarity">
    <text evidence="1 10">Belongs to the purine/pyrimidine phosphoribosyltransferase family. PyrR subfamily.</text>
</comment>
<name>A0A1G6HS38_9BACL</name>
<dbReference type="EC" id="2.4.2.9" evidence="10"/>
<dbReference type="PANTHER" id="PTHR11608:SF0">
    <property type="entry name" value="BIFUNCTIONAL PROTEIN PYRR"/>
    <property type="match status" value="1"/>
</dbReference>
<dbReference type="NCBIfam" id="NF003547">
    <property type="entry name" value="PRK05205.1-3"/>
    <property type="match status" value="1"/>
</dbReference>
<gene>
    <name evidence="10" type="primary">pyrR</name>
    <name evidence="12" type="ORF">SAMN04488112_101205</name>
</gene>
<protein>
    <recommendedName>
        <fullName evidence="10">Bifunctional protein PyrR</fullName>
    </recommendedName>
    <domain>
        <recommendedName>
            <fullName evidence="10">Pyrimidine operon regulatory protein</fullName>
        </recommendedName>
    </domain>
    <domain>
        <recommendedName>
            <fullName evidence="10">Uracil phosphoribosyltransferase</fullName>
            <shortName evidence="10">UPRTase</shortName>
            <ecNumber evidence="10">2.4.2.9</ecNumber>
        </recommendedName>
    </domain>
</protein>
<evidence type="ECO:0000313" key="13">
    <source>
        <dbReference type="Proteomes" id="UP000199387"/>
    </source>
</evidence>
<dbReference type="Gene3D" id="3.40.50.2020">
    <property type="match status" value="1"/>
</dbReference>
<dbReference type="InterPro" id="IPR029057">
    <property type="entry name" value="PRTase-like"/>
</dbReference>
<evidence type="ECO:0000256" key="4">
    <source>
        <dbReference type="ARBA" id="ARBA00022679"/>
    </source>
</evidence>